<organism evidence="2 3">
    <name type="scientific">Listeria grayi</name>
    <name type="common">Listeria murrayi</name>
    <dbReference type="NCBI Taxonomy" id="1641"/>
    <lineage>
        <taxon>Bacteria</taxon>
        <taxon>Bacillati</taxon>
        <taxon>Bacillota</taxon>
        <taxon>Bacilli</taxon>
        <taxon>Bacillales</taxon>
        <taxon>Listeriaceae</taxon>
        <taxon>Listeria</taxon>
    </lineage>
</organism>
<evidence type="ECO:0000313" key="3">
    <source>
        <dbReference type="Proteomes" id="UP000254879"/>
    </source>
</evidence>
<feature type="transmembrane region" description="Helical" evidence="1">
    <location>
        <begin position="9"/>
        <end position="28"/>
    </location>
</feature>
<name>A0A378MGY2_LISGR</name>
<accession>A0A378MGY2</accession>
<proteinExistence type="predicted"/>
<dbReference type="EMBL" id="UGPG01000001">
    <property type="protein sequence ID" value="STY44783.1"/>
    <property type="molecule type" value="Genomic_DNA"/>
</dbReference>
<keyword evidence="1" id="KW-1133">Transmembrane helix</keyword>
<dbReference type="Proteomes" id="UP000254879">
    <property type="component" value="Unassembled WGS sequence"/>
</dbReference>
<keyword evidence="1" id="KW-0472">Membrane</keyword>
<reference evidence="2 3" key="1">
    <citation type="submission" date="2018-06" db="EMBL/GenBank/DDBJ databases">
        <authorList>
            <consortium name="Pathogen Informatics"/>
            <person name="Doyle S."/>
        </authorList>
    </citation>
    <scope>NUCLEOTIDE SEQUENCE [LARGE SCALE GENOMIC DNA]</scope>
    <source>
        <strain evidence="3">NCTC 10815</strain>
    </source>
</reference>
<evidence type="ECO:0000256" key="1">
    <source>
        <dbReference type="SAM" id="Phobius"/>
    </source>
</evidence>
<evidence type="ECO:0000313" key="2">
    <source>
        <dbReference type="EMBL" id="STY44783.1"/>
    </source>
</evidence>
<sequence length="214" mass="24020">MKSHKKRKIGIVVLGSIIIIIVLAALIYCKHMNFWPFQGDKIAGLPDDHLKVADKKVEGPVSLLFASSGEILFNSKAKYISAYIDYYEKDKRKKHELLMQIGAEKAGLNGAFDWGMFSKTNDVILPSEGKIRIIKTDSAETSKSFKFPVIKWGDKNITASSFNAFSSGKIKLGKKYIVQTWTSDGRAYGEAADIFSKKALRHSNQTIIFYIVFK</sequence>
<dbReference type="AlphaFoldDB" id="A0A378MGY2"/>
<keyword evidence="1" id="KW-0812">Transmembrane</keyword>
<protein>
    <submittedName>
        <fullName evidence="2">Uncharacterized protein</fullName>
    </submittedName>
</protein>
<dbReference type="RefSeq" id="WP_115346074.1">
    <property type="nucleotide sequence ID" value="NZ_UGPG01000001.1"/>
</dbReference>
<gene>
    <name evidence="2" type="ORF">NCTC10815_02137</name>
</gene>